<evidence type="ECO:0000259" key="1">
    <source>
        <dbReference type="PROSITE" id="PS51186"/>
    </source>
</evidence>
<keyword evidence="2" id="KW-0808">Transferase</keyword>
<accession>A0A366M943</accession>
<dbReference type="Pfam" id="PF00583">
    <property type="entry name" value="Acetyltransf_1"/>
    <property type="match status" value="1"/>
</dbReference>
<dbReference type="InterPro" id="IPR000182">
    <property type="entry name" value="GNAT_dom"/>
</dbReference>
<dbReference type="GO" id="GO:0016747">
    <property type="term" value="F:acyltransferase activity, transferring groups other than amino-acyl groups"/>
    <property type="evidence" value="ECO:0007669"/>
    <property type="project" value="InterPro"/>
</dbReference>
<dbReference type="EMBL" id="QMEY01000001">
    <property type="protein sequence ID" value="RBQ22230.1"/>
    <property type="molecule type" value="Genomic_DNA"/>
</dbReference>
<organism evidence="2 3">
    <name type="scientific">Spongiactinospora rosea</name>
    <dbReference type="NCBI Taxonomy" id="2248750"/>
    <lineage>
        <taxon>Bacteria</taxon>
        <taxon>Bacillati</taxon>
        <taxon>Actinomycetota</taxon>
        <taxon>Actinomycetes</taxon>
        <taxon>Streptosporangiales</taxon>
        <taxon>Streptosporangiaceae</taxon>
        <taxon>Spongiactinospora</taxon>
    </lineage>
</organism>
<name>A0A366M943_9ACTN</name>
<comment type="caution">
    <text evidence="2">The sequence shown here is derived from an EMBL/GenBank/DDBJ whole genome shotgun (WGS) entry which is preliminary data.</text>
</comment>
<dbReference type="OrthoDB" id="3429276at2"/>
<dbReference type="PROSITE" id="PS51186">
    <property type="entry name" value="GNAT"/>
    <property type="match status" value="1"/>
</dbReference>
<evidence type="ECO:0000313" key="2">
    <source>
        <dbReference type="EMBL" id="RBQ22230.1"/>
    </source>
</evidence>
<evidence type="ECO:0000313" key="3">
    <source>
        <dbReference type="Proteomes" id="UP000253303"/>
    </source>
</evidence>
<dbReference type="InterPro" id="IPR016181">
    <property type="entry name" value="Acyl_CoA_acyltransferase"/>
</dbReference>
<dbReference type="Proteomes" id="UP000253303">
    <property type="component" value="Unassembled WGS sequence"/>
</dbReference>
<sequence>MPDLVDFLTRSDLTLSGLDAPTVRLWLLRDENGIVRGSTGYELAEDGKNALIRSVAVDTDLRGGGLGLELGRFALDQAAAEGARRAWLFSRRSGPFWQRLGFTSADRMELARMLATTHQVRLFRRTGQLDREVAWTRSLGGAAWR</sequence>
<dbReference type="AlphaFoldDB" id="A0A366M943"/>
<dbReference type="SUPFAM" id="SSF55729">
    <property type="entry name" value="Acyl-CoA N-acyltransferases (Nat)"/>
    <property type="match status" value="1"/>
</dbReference>
<keyword evidence="3" id="KW-1185">Reference proteome</keyword>
<reference evidence="2 3" key="1">
    <citation type="submission" date="2018-06" db="EMBL/GenBank/DDBJ databases">
        <title>Sphaerisporangium craniellae sp. nov., isolated from a marine sponge in the South China Sea.</title>
        <authorList>
            <person name="Li L."/>
        </authorList>
    </citation>
    <scope>NUCLEOTIDE SEQUENCE [LARGE SCALE GENOMIC DNA]</scope>
    <source>
        <strain evidence="2 3">LHW63015</strain>
    </source>
</reference>
<feature type="domain" description="N-acetyltransferase" evidence="1">
    <location>
        <begin position="1"/>
        <end position="127"/>
    </location>
</feature>
<protein>
    <submittedName>
        <fullName evidence="2">GNAT family N-acetyltransferase</fullName>
    </submittedName>
</protein>
<proteinExistence type="predicted"/>
<gene>
    <name evidence="2" type="ORF">DP939_05205</name>
</gene>
<dbReference type="Gene3D" id="3.40.630.30">
    <property type="match status" value="1"/>
</dbReference>